<keyword evidence="15" id="KW-1185">Reference proteome</keyword>
<feature type="site" description="Transition state stabilizer" evidence="12">
    <location>
        <position position="101"/>
    </location>
</feature>
<keyword evidence="9 10" id="KW-0342">GTP-binding</keyword>
<name>A0A8H4KCA7_9HYPO</name>
<proteinExistence type="inferred from homology"/>
<keyword evidence="6 12" id="KW-0833">Ubl conjugation pathway</keyword>
<sequence length="1167" mass="130840">MSLTTDPNPSDGRPAFIPLEANPELMTTLIHKLGVSNALAMHDVYSLTDPDLLAFIPRPALALLLVFPVSAVYESHRMAEDSLADEYKGKGDTEPVLWWPQTIRNACGLMGLLHAVCNGNARNFIEDDSTLDVIIKKSIPLDAHGRAKVLETTPDLATAHKEAATQGDTPAPAAEDDVELHYVCFAKGTDGGLWELDGRRKGPIRRGDLEENEDVLSSKGLALGALKFLEREGIARWLLGGGREHVGIVIGNDACGKTTFLYRLKMGVPVTTIPTIGFNVETMEYADGEKVTLWDIGDPDRIDFSMEYLRMGMEMMLDVEAKHMFIIFNQQDLLSAEERVKVIKDLKARIEAEIKPYTEKLDIRILDYPGLSALGGTQLHALMTEIRKTLQPKKSSTDTKTEIAKLEQGPSEEELINRIRKANAESANAQSFWNSFMDGSLEAWDHYTHLRAGFFVMHDCFAKGLGLLECAEEFMAHLNRLREGNPERFRNTAHKTMTIFWLHQIQVAAMECQSSKGLDKFPAREDYADIVFSAPRLMNSGLWRDYYSKDLLFSPKARENWHLPDLQPLPTITDVSSQPPQQQLTVNDIDRLPRFAFSVVQKTLTSMLRRGGVVKQALEALQSSTMRLRASDSSIPPYSETQAYFWIQIIHAYLRSLEIDSSQFTGSVTALAYEAFKSLFGITGDEWKQYYSQSTWESIPARMNFVNPDKKPLPNIFGMPSQARVDLARSQMISASNHRSTSAELPPREDLDFFAAVLIDEAKLIPETELNVASHASLIRHLYKRLSEQTKSTATSTKRGDASLASSTALEIADWTGLTQGMFWVQQIQIALAGRKEMDFEEFIKRFVRMSHVNLLKAARPAWRVSTAIPRATSRPFSASRQVRAAAPILLEDKERGFGFVRHNSRPPKPRSVGVTEIRGPYYSAMGKRYLQDVLETMGHHVDGLKFAGGSFSLFPEDRLTELINLAHEYNVYVSTGGWMEHILLQSDPAWAVDQYLKKCKQLGFDVIEISSGFLSIPQDDWLRIVDKVHSAGLIAKPECGIQFGAGGDTEASELASLGTSDPSKIIHMGKRFIDAGVERIMIESEGITENVTSWRTDVIQQILRELPQEKVMFEAADPKVFNWYIREFGTDVNLFVDHSQIVQLSCLREGIWGQSDTFGSVVNYRP</sequence>
<keyword evidence="4 12" id="KW-0645">Protease</keyword>
<dbReference type="InterPro" id="IPR006689">
    <property type="entry name" value="Small_GTPase_ARF/SAR"/>
</dbReference>
<dbReference type="PRINTS" id="PR00707">
    <property type="entry name" value="UBCTHYDRLASE"/>
</dbReference>
<dbReference type="PANTHER" id="PTHR48413:SF1">
    <property type="entry name" value="PROTEIN HEAT-STRESS-ASSOCIATED 32"/>
    <property type="match status" value="1"/>
</dbReference>
<dbReference type="InterPro" id="IPR038765">
    <property type="entry name" value="Papain-like_cys_pep_sf"/>
</dbReference>
<dbReference type="InterPro" id="IPR036112">
    <property type="entry name" value="ComA_synth_sf"/>
</dbReference>
<feature type="binding site" evidence="10">
    <location>
        <begin position="251"/>
        <end position="258"/>
    </location>
    <ligand>
        <name>GTP</name>
        <dbReference type="ChEBI" id="CHEBI:37565"/>
    </ligand>
</feature>
<dbReference type="GO" id="GO:0006511">
    <property type="term" value="P:ubiquitin-dependent protein catabolic process"/>
    <property type="evidence" value="ECO:0007669"/>
    <property type="project" value="UniProtKB-UniRule"/>
</dbReference>
<keyword evidence="11" id="KW-0479">Metal-binding</keyword>
<dbReference type="SUPFAM" id="SSF52540">
    <property type="entry name" value="P-loop containing nucleoside triphosphate hydrolases"/>
    <property type="match status" value="1"/>
</dbReference>
<dbReference type="Gene3D" id="3.20.20.70">
    <property type="entry name" value="Aldolase class I"/>
    <property type="match status" value="1"/>
</dbReference>
<dbReference type="Gene3D" id="3.40.532.10">
    <property type="entry name" value="Peptidase C12, ubiquitin carboxyl-terminal hydrolase"/>
    <property type="match status" value="1"/>
</dbReference>
<dbReference type="Proteomes" id="UP000605986">
    <property type="component" value="Unassembled WGS sequence"/>
</dbReference>
<comment type="similarity">
    <text evidence="2">Belongs to the phosphosulfolactate synthase family.</text>
</comment>
<gene>
    <name evidence="14" type="ORF">F53441_7987</name>
</gene>
<evidence type="ECO:0000256" key="11">
    <source>
        <dbReference type="PIRSR" id="PIRSR606689-2"/>
    </source>
</evidence>
<evidence type="ECO:0000256" key="3">
    <source>
        <dbReference type="ARBA" id="ARBA00012759"/>
    </source>
</evidence>
<dbReference type="InterPro" id="IPR027417">
    <property type="entry name" value="P-loop_NTPase"/>
</dbReference>
<dbReference type="AlphaFoldDB" id="A0A8H4KCA7"/>
<keyword evidence="5 10" id="KW-0547">Nucleotide-binding</keyword>
<evidence type="ECO:0000256" key="9">
    <source>
        <dbReference type="ARBA" id="ARBA00023134"/>
    </source>
</evidence>
<evidence type="ECO:0000313" key="14">
    <source>
        <dbReference type="EMBL" id="KAF4448612.1"/>
    </source>
</evidence>
<dbReference type="EMBL" id="JAADJG010000327">
    <property type="protein sequence ID" value="KAF4448612.1"/>
    <property type="molecule type" value="Genomic_DNA"/>
</dbReference>
<feature type="active site" description="Proton donor" evidence="12">
    <location>
        <position position="181"/>
    </location>
</feature>
<dbReference type="Pfam" id="PF02679">
    <property type="entry name" value="ComA"/>
    <property type="match status" value="1"/>
</dbReference>
<feature type="binding site" evidence="11">
    <location>
        <position position="275"/>
    </location>
    <ligand>
        <name>Mg(2+)</name>
        <dbReference type="ChEBI" id="CHEBI:18420"/>
    </ligand>
</feature>
<feature type="site" description="Important for enzyme activity" evidence="12">
    <location>
        <position position="197"/>
    </location>
</feature>
<evidence type="ECO:0000256" key="7">
    <source>
        <dbReference type="ARBA" id="ARBA00022801"/>
    </source>
</evidence>
<evidence type="ECO:0000256" key="6">
    <source>
        <dbReference type="ARBA" id="ARBA00022786"/>
    </source>
</evidence>
<dbReference type="Pfam" id="PF01088">
    <property type="entry name" value="Peptidase_C12"/>
    <property type="match status" value="1"/>
</dbReference>
<organism evidence="14 15">
    <name type="scientific">Fusarium austroafricanum</name>
    <dbReference type="NCBI Taxonomy" id="2364996"/>
    <lineage>
        <taxon>Eukaryota</taxon>
        <taxon>Fungi</taxon>
        <taxon>Dikarya</taxon>
        <taxon>Ascomycota</taxon>
        <taxon>Pezizomycotina</taxon>
        <taxon>Sordariomycetes</taxon>
        <taxon>Hypocreomycetidae</taxon>
        <taxon>Hypocreales</taxon>
        <taxon>Nectriaceae</taxon>
        <taxon>Fusarium</taxon>
        <taxon>Fusarium concolor species complex</taxon>
    </lineage>
</organism>
<dbReference type="OrthoDB" id="427186at2759"/>
<comment type="catalytic activity">
    <reaction evidence="1 12">
        <text>Thiol-dependent hydrolysis of ester, thioester, amide, peptide and isopeptide bonds formed by the C-terminal Gly of ubiquitin (a 76-residue protein attached to proteins as an intracellular targeting signal).</text>
        <dbReference type="EC" id="3.4.19.12"/>
    </reaction>
</comment>
<evidence type="ECO:0000259" key="13">
    <source>
        <dbReference type="PROSITE" id="PS52048"/>
    </source>
</evidence>
<evidence type="ECO:0000256" key="5">
    <source>
        <dbReference type="ARBA" id="ARBA00022741"/>
    </source>
</evidence>
<dbReference type="PROSITE" id="PS52048">
    <property type="entry name" value="UCH_DOMAIN"/>
    <property type="match status" value="1"/>
</dbReference>
<evidence type="ECO:0000256" key="8">
    <source>
        <dbReference type="ARBA" id="ARBA00022807"/>
    </source>
</evidence>
<keyword evidence="11" id="KW-0460">Magnesium</keyword>
<evidence type="ECO:0000313" key="15">
    <source>
        <dbReference type="Proteomes" id="UP000605986"/>
    </source>
</evidence>
<dbReference type="GO" id="GO:0005525">
    <property type="term" value="F:GTP binding"/>
    <property type="evidence" value="ECO:0007669"/>
    <property type="project" value="UniProtKB-KW"/>
</dbReference>
<dbReference type="GO" id="GO:0004843">
    <property type="term" value="F:cysteine-type deubiquitinase activity"/>
    <property type="evidence" value="ECO:0007669"/>
    <property type="project" value="UniProtKB-UniRule"/>
</dbReference>
<keyword evidence="7 12" id="KW-0378">Hydrolase</keyword>
<accession>A0A8H4KCA7</accession>
<evidence type="ECO:0000256" key="12">
    <source>
        <dbReference type="PROSITE-ProRule" id="PRU01393"/>
    </source>
</evidence>
<evidence type="ECO:0000256" key="1">
    <source>
        <dbReference type="ARBA" id="ARBA00000707"/>
    </source>
</evidence>
<dbReference type="Gene3D" id="3.40.50.300">
    <property type="entry name" value="P-loop containing nucleotide triphosphate hydrolases"/>
    <property type="match status" value="1"/>
</dbReference>
<dbReference type="CDD" id="cd09616">
    <property type="entry name" value="Peptidase_C12_UCH_L1_L3"/>
    <property type="match status" value="1"/>
</dbReference>
<dbReference type="InterPro" id="IPR036959">
    <property type="entry name" value="Peptidase_C12_UCH_sf"/>
</dbReference>
<feature type="binding site" evidence="11">
    <location>
        <position position="258"/>
    </location>
    <ligand>
        <name>Mg(2+)</name>
        <dbReference type="ChEBI" id="CHEBI:18420"/>
    </ligand>
</feature>
<feature type="domain" description="UCH catalytic" evidence="13">
    <location>
        <begin position="15"/>
        <end position="243"/>
    </location>
</feature>
<evidence type="ECO:0000256" key="10">
    <source>
        <dbReference type="PIRSR" id="PIRSR606689-1"/>
    </source>
</evidence>
<evidence type="ECO:0000256" key="2">
    <source>
        <dbReference type="ARBA" id="ARBA00010424"/>
    </source>
</evidence>
<feature type="active site" description="Nucleophile" evidence="12">
    <location>
        <position position="107"/>
    </location>
</feature>
<dbReference type="SMART" id="SM00177">
    <property type="entry name" value="ARF"/>
    <property type="match status" value="1"/>
</dbReference>
<comment type="caution">
    <text evidence="14">The sequence shown here is derived from an EMBL/GenBank/DDBJ whole genome shotgun (WGS) entry which is preliminary data.</text>
</comment>
<dbReference type="GO" id="GO:0003924">
    <property type="term" value="F:GTPase activity"/>
    <property type="evidence" value="ECO:0007669"/>
    <property type="project" value="InterPro"/>
</dbReference>
<dbReference type="InterPro" id="IPR013785">
    <property type="entry name" value="Aldolase_TIM"/>
</dbReference>
<dbReference type="Pfam" id="PF00025">
    <property type="entry name" value="Arf"/>
    <property type="match status" value="1"/>
</dbReference>
<dbReference type="PANTHER" id="PTHR48413">
    <property type="match status" value="1"/>
</dbReference>
<dbReference type="GO" id="GO:0046872">
    <property type="term" value="F:metal ion binding"/>
    <property type="evidence" value="ECO:0007669"/>
    <property type="project" value="UniProtKB-KW"/>
</dbReference>
<reference evidence="14" key="1">
    <citation type="submission" date="2020-01" db="EMBL/GenBank/DDBJ databases">
        <title>Identification and distribution of gene clusters putatively required for synthesis of sphingolipid metabolism inhibitors in phylogenetically diverse species of the filamentous fungus Fusarium.</title>
        <authorList>
            <person name="Kim H.-S."/>
            <person name="Busman M."/>
            <person name="Brown D.W."/>
            <person name="Divon H."/>
            <person name="Uhlig S."/>
            <person name="Proctor R.H."/>
        </authorList>
    </citation>
    <scope>NUCLEOTIDE SEQUENCE</scope>
    <source>
        <strain evidence="14">NRRL 53441</strain>
    </source>
</reference>
<dbReference type="SUPFAM" id="SSF54001">
    <property type="entry name" value="Cysteine proteinases"/>
    <property type="match status" value="1"/>
</dbReference>
<evidence type="ECO:0000256" key="4">
    <source>
        <dbReference type="ARBA" id="ARBA00022670"/>
    </source>
</evidence>
<keyword evidence="8 12" id="KW-0788">Thiol protease</keyword>
<protein>
    <recommendedName>
        <fullName evidence="3 12">ubiquitinyl hydrolase 1</fullName>
        <ecNumber evidence="3 12">3.4.19.12</ecNumber>
    </recommendedName>
</protein>
<dbReference type="SUPFAM" id="SSF102110">
    <property type="entry name" value="(2r)-phospho-3-sulfolactate synthase ComA"/>
    <property type="match status" value="1"/>
</dbReference>
<dbReference type="FunFam" id="3.40.532.10:FF:000008">
    <property type="entry name" value="Ubiquitin carboxyl-terminal hydrolase"/>
    <property type="match status" value="1"/>
</dbReference>
<comment type="similarity">
    <text evidence="12">Belongs to the peptidase C12 family.</text>
</comment>
<dbReference type="InterPro" id="IPR001578">
    <property type="entry name" value="Peptidase_C12_UCH"/>
</dbReference>
<dbReference type="InterPro" id="IPR003830">
    <property type="entry name" value="ComA_synth"/>
</dbReference>
<dbReference type="EC" id="3.4.19.12" evidence="3 12"/>